<evidence type="ECO:0000256" key="9">
    <source>
        <dbReference type="ARBA" id="ARBA00023136"/>
    </source>
</evidence>
<dbReference type="InterPro" id="IPR006260">
    <property type="entry name" value="TonB/TolA_C"/>
</dbReference>
<dbReference type="AlphaFoldDB" id="A0A290QLQ0"/>
<gene>
    <name evidence="11" type="ORF">CMV30_13910</name>
</gene>
<keyword evidence="4" id="KW-1003">Cell membrane</keyword>
<dbReference type="PROSITE" id="PS52015">
    <property type="entry name" value="TONB_CTD"/>
    <property type="match status" value="1"/>
</dbReference>
<sequence>MRLNLDFGLFKARKGGCVCGELADRQASVGTKTELTMNVAETSLSAPQAGVRRKQSSRTTGAEARFFWAKIETESEVRGTWKYPEVKADKVGMWVALGIAVAAHAIFFFGFGKSKPVAAVVAPAEVTEVALFDVPVPEEELVASDSAASENTEASAGVDVPTLPDTPAMVNLGDFVQAVQLGNMLPRADLSGASLSQIPGNFRSGGAGGSGSGFGSVFALSDLDRAPTPTYRPLPTIPRHLLTAAAGVSVTVEFVVSAKGEVMNPRVISSDNQRFDDVALNAVKRWKFKPGFRQGRTVNVSMSQAIDFKVSGS</sequence>
<dbReference type="KEGG" id="vbh:CMV30_13910"/>
<dbReference type="Proteomes" id="UP000217265">
    <property type="component" value="Chromosome"/>
</dbReference>
<evidence type="ECO:0000256" key="1">
    <source>
        <dbReference type="ARBA" id="ARBA00004383"/>
    </source>
</evidence>
<dbReference type="GO" id="GO:0005886">
    <property type="term" value="C:plasma membrane"/>
    <property type="evidence" value="ECO:0007669"/>
    <property type="project" value="UniProtKB-SubCell"/>
</dbReference>
<keyword evidence="7" id="KW-0653">Protein transport</keyword>
<dbReference type="GO" id="GO:0055085">
    <property type="term" value="P:transmembrane transport"/>
    <property type="evidence" value="ECO:0007669"/>
    <property type="project" value="InterPro"/>
</dbReference>
<keyword evidence="12" id="KW-1185">Reference proteome</keyword>
<keyword evidence="6" id="KW-0812">Transmembrane</keyword>
<evidence type="ECO:0000256" key="4">
    <source>
        <dbReference type="ARBA" id="ARBA00022475"/>
    </source>
</evidence>
<evidence type="ECO:0000256" key="6">
    <source>
        <dbReference type="ARBA" id="ARBA00022692"/>
    </source>
</evidence>
<keyword evidence="3" id="KW-0813">Transport</keyword>
<accession>A0A290QLQ0</accession>
<keyword evidence="5" id="KW-0997">Cell inner membrane</keyword>
<dbReference type="SUPFAM" id="SSF74653">
    <property type="entry name" value="TolA/TonB C-terminal domain"/>
    <property type="match status" value="1"/>
</dbReference>
<dbReference type="Pfam" id="PF03544">
    <property type="entry name" value="TonB_C"/>
    <property type="match status" value="1"/>
</dbReference>
<dbReference type="EMBL" id="CP023344">
    <property type="protein sequence ID" value="ATC64972.1"/>
    <property type="molecule type" value="Genomic_DNA"/>
</dbReference>
<evidence type="ECO:0000256" key="3">
    <source>
        <dbReference type="ARBA" id="ARBA00022448"/>
    </source>
</evidence>
<keyword evidence="9" id="KW-0472">Membrane</keyword>
<evidence type="ECO:0000313" key="12">
    <source>
        <dbReference type="Proteomes" id="UP000217265"/>
    </source>
</evidence>
<evidence type="ECO:0000313" key="11">
    <source>
        <dbReference type="EMBL" id="ATC64972.1"/>
    </source>
</evidence>
<comment type="subcellular location">
    <subcellularLocation>
        <location evidence="1">Cell inner membrane</location>
        <topology evidence="1">Single-pass membrane protein</topology>
        <orientation evidence="1">Periplasmic side</orientation>
    </subcellularLocation>
</comment>
<keyword evidence="8" id="KW-1133">Transmembrane helix</keyword>
<proteinExistence type="inferred from homology"/>
<evidence type="ECO:0000256" key="5">
    <source>
        <dbReference type="ARBA" id="ARBA00022519"/>
    </source>
</evidence>
<comment type="similarity">
    <text evidence="2">Belongs to the TonB family.</text>
</comment>
<dbReference type="NCBIfam" id="TIGR01352">
    <property type="entry name" value="tonB_Cterm"/>
    <property type="match status" value="1"/>
</dbReference>
<dbReference type="GO" id="GO:0015031">
    <property type="term" value="P:protein transport"/>
    <property type="evidence" value="ECO:0007669"/>
    <property type="project" value="UniProtKB-KW"/>
</dbReference>
<organism evidence="11 12">
    <name type="scientific">Nibricoccus aquaticus</name>
    <dbReference type="NCBI Taxonomy" id="2576891"/>
    <lineage>
        <taxon>Bacteria</taxon>
        <taxon>Pseudomonadati</taxon>
        <taxon>Verrucomicrobiota</taxon>
        <taxon>Opitutia</taxon>
        <taxon>Opitutales</taxon>
        <taxon>Opitutaceae</taxon>
        <taxon>Nibricoccus</taxon>
    </lineage>
</organism>
<dbReference type="Gene3D" id="3.30.1150.10">
    <property type="match status" value="1"/>
</dbReference>
<feature type="domain" description="TonB C-terminal" evidence="10">
    <location>
        <begin position="222"/>
        <end position="313"/>
    </location>
</feature>
<evidence type="ECO:0000256" key="2">
    <source>
        <dbReference type="ARBA" id="ARBA00006555"/>
    </source>
</evidence>
<dbReference type="InterPro" id="IPR051045">
    <property type="entry name" value="TonB-dependent_transducer"/>
</dbReference>
<evidence type="ECO:0000259" key="10">
    <source>
        <dbReference type="PROSITE" id="PS52015"/>
    </source>
</evidence>
<reference evidence="11 12" key="1">
    <citation type="submission" date="2017-09" db="EMBL/GenBank/DDBJ databases">
        <title>Complete genome sequence of Verrucomicrobial strain HZ-65, isolated from freshwater.</title>
        <authorList>
            <person name="Choi A."/>
        </authorList>
    </citation>
    <scope>NUCLEOTIDE SEQUENCE [LARGE SCALE GENOMIC DNA]</scope>
    <source>
        <strain evidence="11 12">HZ-65</strain>
    </source>
</reference>
<dbReference type="PANTHER" id="PTHR33446">
    <property type="entry name" value="PROTEIN TONB-RELATED"/>
    <property type="match status" value="1"/>
</dbReference>
<evidence type="ECO:0000256" key="7">
    <source>
        <dbReference type="ARBA" id="ARBA00022927"/>
    </source>
</evidence>
<evidence type="ECO:0000256" key="8">
    <source>
        <dbReference type="ARBA" id="ARBA00022989"/>
    </source>
</evidence>
<protein>
    <recommendedName>
        <fullName evidence="10">TonB C-terminal domain-containing protein</fullName>
    </recommendedName>
</protein>
<dbReference type="InterPro" id="IPR037682">
    <property type="entry name" value="TonB_C"/>
</dbReference>
<name>A0A290QLQ0_9BACT</name>